<dbReference type="KEGG" id="buy:D8S85_19405"/>
<gene>
    <name evidence="2" type="ORF">D8S85_19405</name>
</gene>
<dbReference type="SUPFAM" id="SSF48452">
    <property type="entry name" value="TPR-like"/>
    <property type="match status" value="1"/>
</dbReference>
<dbReference type="EMBL" id="CP032819">
    <property type="protein sequence ID" value="AZS31498.1"/>
    <property type="molecule type" value="Genomic_DNA"/>
</dbReference>
<name>A0A3S9VY95_9BACT</name>
<dbReference type="RefSeq" id="WP_106482156.1">
    <property type="nucleotide sequence ID" value="NZ_CP032819.1"/>
</dbReference>
<proteinExistence type="predicted"/>
<accession>A0A3S9VY95</accession>
<dbReference type="Gene3D" id="1.25.40.10">
    <property type="entry name" value="Tetratricopeptide repeat domain"/>
    <property type="match status" value="1"/>
</dbReference>
<dbReference type="InterPro" id="IPR054283">
    <property type="entry name" value="DUF7017"/>
</dbReference>
<dbReference type="Pfam" id="PF22860">
    <property type="entry name" value="DUF7017"/>
    <property type="match status" value="1"/>
</dbReference>
<dbReference type="Proteomes" id="UP000270673">
    <property type="component" value="Chromosome"/>
</dbReference>
<feature type="domain" description="TOTE conflict systems S1/CSD-like" evidence="1">
    <location>
        <begin position="721"/>
        <end position="772"/>
    </location>
</feature>
<evidence type="ECO:0000313" key="2">
    <source>
        <dbReference type="EMBL" id="AZS31498.1"/>
    </source>
</evidence>
<protein>
    <submittedName>
        <fullName evidence="2">Tetratricopeptide repeat protein</fullName>
    </submittedName>
</protein>
<dbReference type="OrthoDB" id="1077533at2"/>
<sequence length="870" mass="102326">MVKMTRPNYYNENDYSPRLSTEIYALRRNGQLDEARQLAEKILRQDETNVDILKAYAWTLIDICKREQQGGNLVEAQKISDFLSRMHFDTQFDEFAETLVRKIQALRLTVNPFYAQIQEAKELSQNGNNDKAWEILTQLSVDGNLPEEVHESYGWAIYRYLRDHIAQLDSVQVRTQLKNYIYLHNERPSTLHSQILNFALNYSKQDSNFKLISFLKLWNPNNLRLDDFEDSHSNEGKTIPSLMSRIAKAFVDYPLDEIQEFVRLIPYRKDDFIEMIKNHFFWKLYRNTDGGISSSTWELFNQYIELSNDTPASTSHSKVLGLAERTMKENNAWRFYDFFRRWNPEKLRTADWQEEKGDNGETYKPLAVKSLKRVKEALENLSDEQLGDLQWLIDLYGIAIEKMPDDDWNIRSKALLHLRAGQQAEAKDIYKRLCQKMGEKYYIWSEFADCWEDVNVKIAFLCKALSLEKNEDFIGKMRLELARQLIKSKKYANAVVELGQYKKHYVGKGWRIDSEVDVLLEQCSSATPVSDNNAALYAKNISIAEEYVYEDIPFTEVVLVDKRRNENGKTMMFFVDGTTIEFATDKKRFPILRDSHKGQVWKFRLYKDETIRTIPGDYSWQPPKKETEIKYIPLTAAPSETADWFNLPIQYGYVQYVNTEKKVYHIYLTDSTLVYEHYEQQKFEKGDFVKLRQYKKKVKEENKIFLCDVQKCTKDEAIEKFKCRIAAVDDVNNQRKLFHFVLGPKLVSGILHYDQTDLRPSVGDCIKIYYFVREINDKKNLGKQKKLVEVLKAEITNEINNDLIKHISGYLELNYKDWCDDGVPDFAFISDYYVHKTILEKYNITSNCHVNAKAIYAGDGRWKIYAIEKQ</sequence>
<keyword evidence="3" id="KW-1185">Reference proteome</keyword>
<evidence type="ECO:0000313" key="3">
    <source>
        <dbReference type="Proteomes" id="UP000270673"/>
    </source>
</evidence>
<dbReference type="AlphaFoldDB" id="A0A3S9VY95"/>
<organism evidence="2 3">
    <name type="scientific">Butyricimonas faecalis</name>
    <dbReference type="NCBI Taxonomy" id="2093856"/>
    <lineage>
        <taxon>Bacteria</taxon>
        <taxon>Pseudomonadati</taxon>
        <taxon>Bacteroidota</taxon>
        <taxon>Bacteroidia</taxon>
        <taxon>Bacteroidales</taxon>
        <taxon>Odoribacteraceae</taxon>
        <taxon>Butyricimonas</taxon>
    </lineage>
</organism>
<dbReference type="InterPro" id="IPR054426">
    <property type="entry name" value="S1CSD-TOTE-1"/>
</dbReference>
<reference evidence="2 3" key="1">
    <citation type="submission" date="2018-10" db="EMBL/GenBank/DDBJ databases">
        <title>Butyricimonas faecalis sp. nov., isolated from human faeces and emended description of the genus Butyricimonas.</title>
        <authorList>
            <person name="Le Roy T."/>
            <person name="Van der Smissen P."/>
            <person name="Paquot A."/>
            <person name="Delzenne N."/>
            <person name="Muccioli G."/>
            <person name="Collet J.-F."/>
            <person name="Cani P.D."/>
        </authorList>
    </citation>
    <scope>NUCLEOTIDE SEQUENCE [LARGE SCALE GENOMIC DNA]</scope>
    <source>
        <strain evidence="2 3">H184</strain>
    </source>
</reference>
<evidence type="ECO:0000259" key="1">
    <source>
        <dbReference type="Pfam" id="PF22708"/>
    </source>
</evidence>
<dbReference type="Pfam" id="PF22708">
    <property type="entry name" value="S1CSD-TOTE-1"/>
    <property type="match status" value="1"/>
</dbReference>
<dbReference type="InterPro" id="IPR011990">
    <property type="entry name" value="TPR-like_helical_dom_sf"/>
</dbReference>